<comment type="similarity">
    <text evidence="11">Belongs to the RecD family.</text>
</comment>
<dbReference type="Proteomes" id="UP001247805">
    <property type="component" value="Unassembled WGS sequence"/>
</dbReference>
<feature type="binding site" evidence="11">
    <location>
        <begin position="199"/>
        <end position="206"/>
    </location>
    <ligand>
        <name>ATP</name>
        <dbReference type="ChEBI" id="CHEBI:30616"/>
    </ligand>
</feature>
<organism evidence="14 15">
    <name type="scientific">Paraglaciecola aquimarina</name>
    <dbReference type="NCBI Taxonomy" id="1235557"/>
    <lineage>
        <taxon>Bacteria</taxon>
        <taxon>Pseudomonadati</taxon>
        <taxon>Pseudomonadota</taxon>
        <taxon>Gammaproteobacteria</taxon>
        <taxon>Alteromonadales</taxon>
        <taxon>Alteromonadaceae</taxon>
        <taxon>Paraglaciecola</taxon>
    </lineage>
</organism>
<accession>A0ABU3SZ09</accession>
<gene>
    <name evidence="11 14" type="primary">recD</name>
    <name evidence="14" type="ORF">RS130_16310</name>
</gene>
<keyword evidence="5 11" id="KW-0347">Helicase</keyword>
<feature type="domain" description="RecBCD enzyme subunit RecD N-terminal" evidence="13">
    <location>
        <begin position="27"/>
        <end position="130"/>
    </location>
</feature>
<dbReference type="SUPFAM" id="SSF52540">
    <property type="entry name" value="P-loop containing nucleoside triphosphate hydrolases"/>
    <property type="match status" value="2"/>
</dbReference>
<keyword evidence="9 11" id="KW-0234">DNA repair</keyword>
<keyword evidence="7 11" id="KW-0067">ATP-binding</keyword>
<comment type="miscellaneous">
    <text evidence="11">In the RecBCD complex, RecB has a slow 3'-5' helicase, an exonuclease activity and loads RecA onto ssDNA, RecD has a fast 5'-3' helicase activity, while RecC stimulates the ATPase and processivity of the RecB helicase and contributes to recognition of the Chi site.</text>
</comment>
<evidence type="ECO:0000259" key="13">
    <source>
        <dbReference type="Pfam" id="PF21185"/>
    </source>
</evidence>
<evidence type="ECO:0000256" key="10">
    <source>
        <dbReference type="ARBA" id="ARBA00023235"/>
    </source>
</evidence>
<dbReference type="PANTHER" id="PTHR43788">
    <property type="entry name" value="DNA2/NAM7 HELICASE FAMILY MEMBER"/>
    <property type="match status" value="1"/>
</dbReference>
<sequence>MAISESTNNASQTSIALDTLLKSLVDLGRLRAIDRAFADFIYQQEQNLSEQDKICVAMLAAYISFSTGEQHTCIDLNELQTLNLKGYQFPDKHALLKLLSQANTVFCMSEHTPISTKVAKPLVVQNGKVYLQRYWQYEVELAAIIRNKAGKRREVDWSYARVILADLFDDSSNIATHSLDWQKIAVCLSACQSLSVIRGGPGTGKTTTVTKLLALLQGLASKQNKVLNIQLAAPTGKAAARLTESISAAKKRLVPHLQTHLPEQCQTIHRLLGAKPLSPYFKANSNNPLHLDVLVLDEASMVDLPLMAKLFSSLPEDAQVILLGDQYQLSSVETGSVLSDMCLQGEIQSELDADILARYSPELRAKLTLLMGELPVPNTDYVLPKTSIIADNLVTLLKSHRFSDDSGIGQLAKAIKLGSQVPVQALLKERVFDDIHWYQISSNAAANTQSLVAEQILKQLISKLLPIFKLYAKAVKQGDIRLAFNCLQQQQVLCAQKSGFWGVEQINALIESELDKQGLIDKHRDFYAGRPVMLSKNDHQLKLFNGDIGIVMPDPLSPSLMKVWFITPENEVRGLLPSRLPSHDTLYAMTIHKSQGSEFESVYLCLPLVSSNSGGRGLNRELIYTGLTRAKKHFILFAQSKALALSLQKNVFALVV</sequence>
<dbReference type="Pfam" id="PF13538">
    <property type="entry name" value="UvrD_C_2"/>
    <property type="match status" value="1"/>
</dbReference>
<evidence type="ECO:0000256" key="1">
    <source>
        <dbReference type="ARBA" id="ARBA00022722"/>
    </source>
</evidence>
<evidence type="ECO:0000313" key="15">
    <source>
        <dbReference type="Proteomes" id="UP001247805"/>
    </source>
</evidence>
<dbReference type="InterPro" id="IPR027417">
    <property type="entry name" value="P-loop_NTPase"/>
</dbReference>
<dbReference type="HAMAP" id="MF_01487">
    <property type="entry name" value="RecD"/>
    <property type="match status" value="1"/>
</dbReference>
<dbReference type="Gene3D" id="1.10.10.1020">
    <property type="entry name" value="RecBCD complex, subunit RecD, N-terminal domain"/>
    <property type="match status" value="1"/>
</dbReference>
<dbReference type="InterPro" id="IPR041851">
    <property type="entry name" value="RecD_N_sf"/>
</dbReference>
<comment type="caution">
    <text evidence="14">The sequence shown here is derived from an EMBL/GenBank/DDBJ whole genome shotgun (WGS) entry which is preliminary data.</text>
</comment>
<dbReference type="InterPro" id="IPR006344">
    <property type="entry name" value="RecD"/>
</dbReference>
<evidence type="ECO:0000256" key="9">
    <source>
        <dbReference type="ARBA" id="ARBA00023204"/>
    </source>
</evidence>
<dbReference type="Pfam" id="PF21185">
    <property type="entry name" value="RecD_N"/>
    <property type="match status" value="1"/>
</dbReference>
<reference evidence="14 15" key="1">
    <citation type="submission" date="2023-10" db="EMBL/GenBank/DDBJ databases">
        <title>Glaciecola aquimarina strain GGW-M5 nov., isolated from a coastal seawater.</title>
        <authorList>
            <person name="Bayburt H."/>
            <person name="Kim J.M."/>
            <person name="Choi B.J."/>
            <person name="Jeon C.O."/>
        </authorList>
    </citation>
    <scope>NUCLEOTIDE SEQUENCE [LARGE SCALE GENOMIC DNA]</scope>
    <source>
        <strain evidence="14 15">KCTC 32108</strain>
    </source>
</reference>
<keyword evidence="15" id="KW-1185">Reference proteome</keyword>
<dbReference type="InterPro" id="IPR027785">
    <property type="entry name" value="UvrD-like_helicase_C"/>
</dbReference>
<evidence type="ECO:0000256" key="2">
    <source>
        <dbReference type="ARBA" id="ARBA00022741"/>
    </source>
</evidence>
<keyword evidence="6 11" id="KW-0269">Exonuclease</keyword>
<dbReference type="EMBL" id="JAWDIO010000002">
    <property type="protein sequence ID" value="MDU0355259.1"/>
    <property type="molecule type" value="Genomic_DNA"/>
</dbReference>
<dbReference type="InterPro" id="IPR050534">
    <property type="entry name" value="Coronavir_polyprotein_1ab"/>
</dbReference>
<evidence type="ECO:0000259" key="12">
    <source>
        <dbReference type="Pfam" id="PF13538"/>
    </source>
</evidence>
<keyword evidence="4 11" id="KW-0378">Hydrolase</keyword>
<comment type="catalytic activity">
    <reaction evidence="11">
        <text>ATP + H2O = ADP + phosphate + H(+)</text>
        <dbReference type="Rhea" id="RHEA:13065"/>
        <dbReference type="ChEBI" id="CHEBI:15377"/>
        <dbReference type="ChEBI" id="CHEBI:15378"/>
        <dbReference type="ChEBI" id="CHEBI:30616"/>
        <dbReference type="ChEBI" id="CHEBI:43474"/>
        <dbReference type="ChEBI" id="CHEBI:456216"/>
        <dbReference type="EC" id="5.6.2.3"/>
    </reaction>
</comment>
<feature type="domain" description="UvrD-like helicase C-terminal" evidence="12">
    <location>
        <begin position="586"/>
        <end position="636"/>
    </location>
</feature>
<keyword evidence="8 11" id="KW-0238">DNA-binding</keyword>
<dbReference type="InterPro" id="IPR049550">
    <property type="entry name" value="RecD_N"/>
</dbReference>
<keyword evidence="10 11" id="KW-0413">Isomerase</keyword>
<keyword evidence="1 11" id="KW-0540">Nuclease</keyword>
<dbReference type="GO" id="GO:0008854">
    <property type="term" value="F:exodeoxyribonuclease V activity"/>
    <property type="evidence" value="ECO:0007669"/>
    <property type="project" value="UniProtKB-EC"/>
</dbReference>
<evidence type="ECO:0000256" key="5">
    <source>
        <dbReference type="ARBA" id="ARBA00022806"/>
    </source>
</evidence>
<evidence type="ECO:0000256" key="6">
    <source>
        <dbReference type="ARBA" id="ARBA00022839"/>
    </source>
</evidence>
<keyword evidence="3 11" id="KW-0227">DNA damage</keyword>
<dbReference type="Pfam" id="PF13245">
    <property type="entry name" value="AAA_19"/>
    <property type="match status" value="1"/>
</dbReference>
<proteinExistence type="inferred from homology"/>
<dbReference type="RefSeq" id="WP_316026806.1">
    <property type="nucleotide sequence ID" value="NZ_JAWDIO010000002.1"/>
</dbReference>
<evidence type="ECO:0000256" key="11">
    <source>
        <dbReference type="HAMAP-Rule" id="MF_01487"/>
    </source>
</evidence>
<dbReference type="CDD" id="cd18809">
    <property type="entry name" value="SF1_C_RecD"/>
    <property type="match status" value="1"/>
</dbReference>
<dbReference type="CDD" id="cd17933">
    <property type="entry name" value="DEXSc_RecD-like"/>
    <property type="match status" value="1"/>
</dbReference>
<dbReference type="EC" id="5.6.2.3" evidence="11"/>
<name>A0ABU3SZ09_9ALTE</name>
<keyword evidence="2 11" id="KW-0547">Nucleotide-binding</keyword>
<dbReference type="Gene3D" id="3.40.50.300">
    <property type="entry name" value="P-loop containing nucleotide triphosphate hydrolases"/>
    <property type="match status" value="3"/>
</dbReference>
<comment type="function">
    <text evidence="11">A helicase/nuclease that prepares dsDNA breaks (DSB) for recombinational DNA repair. Binds to DSBs and unwinds DNA via a highly rapid and processive ATP-dependent bidirectional helicase activity. Unwinds dsDNA until it encounters a Chi (crossover hotspot instigator) sequence from the 3' direction. Cuts ssDNA a few nucleotides 3' to the Chi site. The properties and activities of the enzyme are changed at Chi. The Chi-altered holoenzyme produces a long 3'-ssDNA overhang and facilitates RecA-binding to the ssDNA for homologous DNA recombination and repair. Holoenzyme degrades any linearized DNA that is unable to undergo homologous recombination. In the holoenzyme this subunit has ssDNA-dependent ATPase and 5'-3' helicase activity. When added to pre-assembled RecBC greatly stimulates nuclease activity and augments holoenzyme processivity. Negatively regulates the RecA-loading ability of RecBCD.</text>
</comment>
<dbReference type="NCBIfam" id="TIGR01447">
    <property type="entry name" value="recD"/>
    <property type="match status" value="1"/>
</dbReference>
<evidence type="ECO:0000256" key="7">
    <source>
        <dbReference type="ARBA" id="ARBA00022840"/>
    </source>
</evidence>
<comment type="subunit">
    <text evidence="11">Heterotrimer of RecB, RecC and RecD. All subunits contribute to DNA-binding.</text>
</comment>
<evidence type="ECO:0000256" key="3">
    <source>
        <dbReference type="ARBA" id="ARBA00022763"/>
    </source>
</evidence>
<evidence type="ECO:0000256" key="8">
    <source>
        <dbReference type="ARBA" id="ARBA00023125"/>
    </source>
</evidence>
<evidence type="ECO:0000313" key="14">
    <source>
        <dbReference type="EMBL" id="MDU0355259.1"/>
    </source>
</evidence>
<evidence type="ECO:0000256" key="4">
    <source>
        <dbReference type="ARBA" id="ARBA00022801"/>
    </source>
</evidence>
<protein>
    <recommendedName>
        <fullName evidence="11">RecBCD enzyme subunit RecD</fullName>
        <ecNumber evidence="11">5.6.2.3</ecNumber>
    </recommendedName>
    <alternativeName>
        <fullName evidence="11">DNA 5'-3' helicase subunit RecD</fullName>
    </alternativeName>
    <alternativeName>
        <fullName evidence="11">Exonuclease V subunit RecD</fullName>
        <shortName evidence="11">ExoV subunit RecD</shortName>
    </alternativeName>
    <alternativeName>
        <fullName evidence="11">Helicase/nuclease RecBCD subunit RecD</fullName>
    </alternativeName>
</protein>
<dbReference type="PANTHER" id="PTHR43788:SF6">
    <property type="entry name" value="DNA HELICASE B"/>
    <property type="match status" value="1"/>
</dbReference>